<evidence type="ECO:0000313" key="2">
    <source>
        <dbReference type="EMBL" id="KZS38803.1"/>
    </source>
</evidence>
<dbReference type="STRING" id="1642818.AWE51_14560"/>
<dbReference type="OrthoDB" id="1167428at2"/>
<dbReference type="InterPro" id="IPR024653">
    <property type="entry name" value="Peptidase_M10/M27/M57"/>
</dbReference>
<dbReference type="AlphaFoldDB" id="A0A162XW14"/>
<organism evidence="2 3">
    <name type="scientific">Aquimarina aggregata</name>
    <dbReference type="NCBI Taxonomy" id="1642818"/>
    <lineage>
        <taxon>Bacteria</taxon>
        <taxon>Pseudomonadati</taxon>
        <taxon>Bacteroidota</taxon>
        <taxon>Flavobacteriia</taxon>
        <taxon>Flavobacteriales</taxon>
        <taxon>Flavobacteriaceae</taxon>
        <taxon>Aquimarina</taxon>
    </lineage>
</organism>
<sequence>MKINLLKTRYLLMATSFLLILNSCETEDTINQEEMNTTTIALNETQLNALKLNGITPESNIVEEFKETILGESIEGLLISDNFISYKELDQMIENTDQKLFFNKSRITLPKKGKRMITVGVVTSGSQGLDNKQRNAAQTVIHRYKSLNLKKIDFRILIGVNNFGNTRPDIVIISSDSFTSGGFDGRARFPENGNPGDLIGINTRTQGSNWPQSELVSLIMHELGHAIGFVHADYKTRRSCIPFGLEDAGDFSDNQVDLIPGTNSSGDYINSIMRACNFYAIGDFTAEDKKAMRRAYNGQSF</sequence>
<dbReference type="EMBL" id="LQRT01000046">
    <property type="protein sequence ID" value="KZS38803.1"/>
    <property type="molecule type" value="Genomic_DNA"/>
</dbReference>
<evidence type="ECO:0008006" key="4">
    <source>
        <dbReference type="Google" id="ProtNLM"/>
    </source>
</evidence>
<name>A0A162XW14_9FLAO</name>
<feature type="signal peptide" evidence="1">
    <location>
        <begin position="1"/>
        <end position="25"/>
    </location>
</feature>
<dbReference type="RefSeq" id="WP_066318579.1">
    <property type="nucleotide sequence ID" value="NZ_CANLSS010000004.1"/>
</dbReference>
<accession>A0A162XW14</accession>
<evidence type="ECO:0000313" key="3">
    <source>
        <dbReference type="Proteomes" id="UP000076715"/>
    </source>
</evidence>
<keyword evidence="3" id="KW-1185">Reference proteome</keyword>
<keyword evidence="1" id="KW-0732">Signal</keyword>
<dbReference type="SUPFAM" id="SSF55486">
    <property type="entry name" value="Metalloproteases ('zincins'), catalytic domain"/>
    <property type="match status" value="1"/>
</dbReference>
<protein>
    <recommendedName>
        <fullName evidence="4">Dual-action HEIGH metallo-peptidase</fullName>
    </recommendedName>
</protein>
<dbReference type="Proteomes" id="UP000076715">
    <property type="component" value="Unassembled WGS sequence"/>
</dbReference>
<dbReference type="GO" id="GO:0008237">
    <property type="term" value="F:metallopeptidase activity"/>
    <property type="evidence" value="ECO:0007669"/>
    <property type="project" value="InterPro"/>
</dbReference>
<dbReference type="InterPro" id="IPR024079">
    <property type="entry name" value="MetalloPept_cat_dom_sf"/>
</dbReference>
<gene>
    <name evidence="2" type="ORF">AWE51_14560</name>
</gene>
<feature type="chain" id="PRO_5007840867" description="Dual-action HEIGH metallo-peptidase" evidence="1">
    <location>
        <begin position="26"/>
        <end position="301"/>
    </location>
</feature>
<comment type="caution">
    <text evidence="2">The sequence shown here is derived from an EMBL/GenBank/DDBJ whole genome shotgun (WGS) entry which is preliminary data.</text>
</comment>
<proteinExistence type="predicted"/>
<dbReference type="Gene3D" id="3.40.390.10">
    <property type="entry name" value="Collagenase (Catalytic Domain)"/>
    <property type="match status" value="1"/>
</dbReference>
<evidence type="ECO:0000256" key="1">
    <source>
        <dbReference type="SAM" id="SignalP"/>
    </source>
</evidence>
<dbReference type="Pfam" id="PF12388">
    <property type="entry name" value="Peptidase_M57"/>
    <property type="match status" value="1"/>
</dbReference>
<reference evidence="2 3" key="1">
    <citation type="submission" date="2016-01" db="EMBL/GenBank/DDBJ databases">
        <title>The draft genome sequence of Aquimarina sp. RZW4-3-2.</title>
        <authorList>
            <person name="Wang Y."/>
        </authorList>
    </citation>
    <scope>NUCLEOTIDE SEQUENCE [LARGE SCALE GENOMIC DNA]</scope>
    <source>
        <strain evidence="2 3">RZW4-3-2</strain>
    </source>
</reference>